<proteinExistence type="predicted"/>
<evidence type="ECO:0000259" key="2">
    <source>
        <dbReference type="PROSITE" id="PS50013"/>
    </source>
</evidence>
<feature type="compositionally biased region" description="Polar residues" evidence="1">
    <location>
        <begin position="15"/>
        <end position="24"/>
    </location>
</feature>
<evidence type="ECO:0000313" key="4">
    <source>
        <dbReference type="Proteomes" id="UP000001542"/>
    </source>
</evidence>
<dbReference type="GO" id="GO:0005721">
    <property type="term" value="C:pericentric heterochromatin"/>
    <property type="evidence" value="ECO:0000318"/>
    <property type="project" value="GO_Central"/>
</dbReference>
<evidence type="ECO:0000313" key="3">
    <source>
        <dbReference type="EMBL" id="EAY02889.1"/>
    </source>
</evidence>
<dbReference type="VEuPathDB" id="TrichDB:TVAGG3_0211430"/>
<feature type="region of interest" description="Disordered" evidence="1">
    <location>
        <begin position="1"/>
        <end position="30"/>
    </location>
</feature>
<organism evidence="3 4">
    <name type="scientific">Trichomonas vaginalis (strain ATCC PRA-98 / G3)</name>
    <dbReference type="NCBI Taxonomy" id="412133"/>
    <lineage>
        <taxon>Eukaryota</taxon>
        <taxon>Metamonada</taxon>
        <taxon>Parabasalia</taxon>
        <taxon>Trichomonadida</taxon>
        <taxon>Trichomonadidae</taxon>
        <taxon>Trichomonas</taxon>
    </lineage>
</organism>
<reference evidence="3" key="2">
    <citation type="journal article" date="2007" name="Science">
        <title>Draft genome sequence of the sexually transmitted pathogen Trichomonas vaginalis.</title>
        <authorList>
            <person name="Carlton J.M."/>
            <person name="Hirt R.P."/>
            <person name="Silva J.C."/>
            <person name="Delcher A.L."/>
            <person name="Schatz M."/>
            <person name="Zhao Q."/>
            <person name="Wortman J.R."/>
            <person name="Bidwell S.L."/>
            <person name="Alsmark U.C.M."/>
            <person name="Besteiro S."/>
            <person name="Sicheritz-Ponten T."/>
            <person name="Noel C.J."/>
            <person name="Dacks J.B."/>
            <person name="Foster P.G."/>
            <person name="Simillion C."/>
            <person name="Van de Peer Y."/>
            <person name="Miranda-Saavedra D."/>
            <person name="Barton G.J."/>
            <person name="Westrop G.D."/>
            <person name="Mueller S."/>
            <person name="Dessi D."/>
            <person name="Fiori P.L."/>
            <person name="Ren Q."/>
            <person name="Paulsen I."/>
            <person name="Zhang H."/>
            <person name="Bastida-Corcuera F.D."/>
            <person name="Simoes-Barbosa A."/>
            <person name="Brown M.T."/>
            <person name="Hayes R.D."/>
            <person name="Mukherjee M."/>
            <person name="Okumura C.Y."/>
            <person name="Schneider R."/>
            <person name="Smith A.J."/>
            <person name="Vanacova S."/>
            <person name="Villalvazo M."/>
            <person name="Haas B.J."/>
            <person name="Pertea M."/>
            <person name="Feldblyum T.V."/>
            <person name="Utterback T.R."/>
            <person name="Shu C.L."/>
            <person name="Osoegawa K."/>
            <person name="de Jong P.J."/>
            <person name="Hrdy I."/>
            <person name="Horvathova L."/>
            <person name="Zubacova Z."/>
            <person name="Dolezal P."/>
            <person name="Malik S.B."/>
            <person name="Logsdon J.M. Jr."/>
            <person name="Henze K."/>
            <person name="Gupta A."/>
            <person name="Wang C.C."/>
            <person name="Dunne R.L."/>
            <person name="Upcroft J.A."/>
            <person name="Upcroft P."/>
            <person name="White O."/>
            <person name="Salzberg S.L."/>
            <person name="Tang P."/>
            <person name="Chiu C.-H."/>
            <person name="Lee Y.-S."/>
            <person name="Embley T.M."/>
            <person name="Coombs G.H."/>
            <person name="Mottram J.C."/>
            <person name="Tachezy J."/>
            <person name="Fraser-Liggett C.M."/>
            <person name="Johnson P.J."/>
        </authorList>
    </citation>
    <scope>NUCLEOTIDE SEQUENCE [LARGE SCALE GENOMIC DNA]</scope>
    <source>
        <strain evidence="3">G3</strain>
    </source>
</reference>
<feature type="region of interest" description="Disordered" evidence="1">
    <location>
        <begin position="76"/>
        <end position="111"/>
    </location>
</feature>
<reference evidence="3" key="1">
    <citation type="submission" date="2006-10" db="EMBL/GenBank/DDBJ databases">
        <authorList>
            <person name="Amadeo P."/>
            <person name="Zhao Q."/>
            <person name="Wortman J."/>
            <person name="Fraser-Liggett C."/>
            <person name="Carlton J."/>
        </authorList>
    </citation>
    <scope>NUCLEOTIDE SEQUENCE</scope>
    <source>
        <strain evidence="3">G3</strain>
    </source>
</reference>
<dbReference type="Proteomes" id="UP000001542">
    <property type="component" value="Unassembled WGS sequence"/>
</dbReference>
<dbReference type="InterPro" id="IPR000953">
    <property type="entry name" value="Chromo/chromo_shadow_dom"/>
</dbReference>
<dbReference type="VEuPathDB" id="TrichDB:TVAG_168910"/>
<dbReference type="Gene3D" id="2.40.50.40">
    <property type="match status" value="1"/>
</dbReference>
<feature type="domain" description="Chromo" evidence="2">
    <location>
        <begin position="23"/>
        <end position="81"/>
    </location>
</feature>
<dbReference type="InterPro" id="IPR016197">
    <property type="entry name" value="Chromo-like_dom_sf"/>
</dbReference>
<dbReference type="InParanoid" id="A2EWQ9"/>
<accession>A2EWQ9</accession>
<evidence type="ECO:0000256" key="1">
    <source>
        <dbReference type="SAM" id="MobiDB-lite"/>
    </source>
</evidence>
<dbReference type="AlphaFoldDB" id="A2EWQ9"/>
<dbReference type="PROSITE" id="PS50013">
    <property type="entry name" value="CHROMO_2"/>
    <property type="match status" value="1"/>
</dbReference>
<dbReference type="EMBL" id="DS113521">
    <property type="protein sequence ID" value="EAY02889.1"/>
    <property type="molecule type" value="Genomic_DNA"/>
</dbReference>
<feature type="compositionally biased region" description="Basic and acidic residues" evidence="1">
    <location>
        <begin position="86"/>
        <end position="111"/>
    </location>
</feature>
<dbReference type="SUPFAM" id="SSF54160">
    <property type="entry name" value="Chromo domain-like"/>
    <property type="match status" value="1"/>
</dbReference>
<dbReference type="GO" id="GO:0003682">
    <property type="term" value="F:chromatin binding"/>
    <property type="evidence" value="ECO:0000318"/>
    <property type="project" value="GO_Central"/>
</dbReference>
<protein>
    <recommendedName>
        <fullName evidence="2">Chromo domain-containing protein</fullName>
    </recommendedName>
</protein>
<dbReference type="GO" id="GO:0031507">
    <property type="term" value="P:heterochromatin formation"/>
    <property type="evidence" value="ECO:0000318"/>
    <property type="project" value="GO_Central"/>
</dbReference>
<dbReference type="SMART" id="SM00298">
    <property type="entry name" value="CHROMO"/>
    <property type="match status" value="1"/>
</dbReference>
<dbReference type="KEGG" id="tva:4760726"/>
<sequence length="203" mass="23161">MTEQVPSNPTPSSPKPEQTPQSHVISKIRKERVSNNELEYLVLYEGSDDKNGTWVKASTVTDPKLLAAFEKLKVQREKQKQHRLEKKAEKEKEASEKQAQEEGQEHKPEESKLVQAKLVLPPANQQAPQPGLRPTVPSFLKKKVKPKLEAIYGIESVSNKEIIFLIKKVDGPIERKPLSELKSEYPFELIDFLTKNIELTKEE</sequence>
<dbReference type="RefSeq" id="XP_001315112.1">
    <property type="nucleotide sequence ID" value="XM_001315077.1"/>
</dbReference>
<gene>
    <name evidence="3" type="ORF">TVAG_168910</name>
</gene>
<name>A2EWQ9_TRIV3</name>
<keyword evidence="4" id="KW-1185">Reference proteome</keyword>
<dbReference type="CDD" id="cd00024">
    <property type="entry name" value="CD_CSD"/>
    <property type="match status" value="1"/>
</dbReference>